<name>A0ABN1LC53_9ALTE</name>
<dbReference type="Proteomes" id="UP001500359">
    <property type="component" value="Unassembled WGS sequence"/>
</dbReference>
<keyword evidence="2" id="KW-0378">Hydrolase</keyword>
<evidence type="ECO:0000313" key="5">
    <source>
        <dbReference type="Proteomes" id="UP001500359"/>
    </source>
</evidence>
<dbReference type="InterPro" id="IPR050563">
    <property type="entry name" value="4-hydroxybenzoyl-CoA_TE"/>
</dbReference>
<reference evidence="4 5" key="1">
    <citation type="journal article" date="2019" name="Int. J. Syst. Evol. Microbiol.">
        <title>The Global Catalogue of Microorganisms (GCM) 10K type strain sequencing project: providing services to taxonomists for standard genome sequencing and annotation.</title>
        <authorList>
            <consortium name="The Broad Institute Genomics Platform"/>
            <consortium name="The Broad Institute Genome Sequencing Center for Infectious Disease"/>
            <person name="Wu L."/>
            <person name="Ma J."/>
        </authorList>
    </citation>
    <scope>NUCLEOTIDE SEQUENCE [LARGE SCALE GENOMIC DNA]</scope>
    <source>
        <strain evidence="4 5">JCM 15896</strain>
    </source>
</reference>
<evidence type="ECO:0000259" key="3">
    <source>
        <dbReference type="Pfam" id="PF03061"/>
    </source>
</evidence>
<dbReference type="Gene3D" id="3.10.129.10">
    <property type="entry name" value="Hotdog Thioesterase"/>
    <property type="match status" value="1"/>
</dbReference>
<gene>
    <name evidence="4" type="ORF">GCM10009114_00330</name>
</gene>
<keyword evidence="5" id="KW-1185">Reference proteome</keyword>
<comment type="similarity">
    <text evidence="1">Belongs to the 4-hydroxybenzoyl-CoA thioesterase family.</text>
</comment>
<comment type="caution">
    <text evidence="4">The sequence shown here is derived from an EMBL/GenBank/DDBJ whole genome shotgun (WGS) entry which is preliminary data.</text>
</comment>
<dbReference type="NCBIfam" id="TIGR00051">
    <property type="entry name" value="YbgC/FadM family acyl-CoA thioesterase"/>
    <property type="match status" value="1"/>
</dbReference>
<sequence>MTDSFTVLLRVRYAECDAQQVVFNSRYAEYADLAATEYMRALVGGYQALINQGYDNQLVNMNLSWQSPARFDDILAMQVWVSKVGKSSFTMNIKIQEHESNRAICDIEIVYVMVDATDFQKRQVPNDFRQKLLAGPTTAVVDLAAVGN</sequence>
<dbReference type="RefSeq" id="WP_343855532.1">
    <property type="nucleotide sequence ID" value="NZ_BAAAFD010000001.1"/>
</dbReference>
<organism evidence="4 5">
    <name type="scientific">Aliiglaciecola litoralis</name>
    <dbReference type="NCBI Taxonomy" id="582857"/>
    <lineage>
        <taxon>Bacteria</taxon>
        <taxon>Pseudomonadati</taxon>
        <taxon>Pseudomonadota</taxon>
        <taxon>Gammaproteobacteria</taxon>
        <taxon>Alteromonadales</taxon>
        <taxon>Alteromonadaceae</taxon>
        <taxon>Aliiglaciecola</taxon>
    </lineage>
</organism>
<dbReference type="PIRSF" id="PIRSF003230">
    <property type="entry name" value="YbgC"/>
    <property type="match status" value="1"/>
</dbReference>
<protein>
    <submittedName>
        <fullName evidence="4">Thioesterase family protein</fullName>
    </submittedName>
</protein>
<dbReference type="InterPro" id="IPR029069">
    <property type="entry name" value="HotDog_dom_sf"/>
</dbReference>
<evidence type="ECO:0000256" key="2">
    <source>
        <dbReference type="ARBA" id="ARBA00022801"/>
    </source>
</evidence>
<dbReference type="CDD" id="cd00586">
    <property type="entry name" value="4HBT"/>
    <property type="match status" value="1"/>
</dbReference>
<dbReference type="Pfam" id="PF03061">
    <property type="entry name" value="4HBT"/>
    <property type="match status" value="1"/>
</dbReference>
<dbReference type="PANTHER" id="PTHR31793:SF27">
    <property type="entry name" value="NOVEL THIOESTERASE SUPERFAMILY DOMAIN AND SAPOSIN A-TYPE DOMAIN CONTAINING PROTEIN (0610012H03RIK)"/>
    <property type="match status" value="1"/>
</dbReference>
<dbReference type="InterPro" id="IPR006684">
    <property type="entry name" value="YbgC/YbaW"/>
</dbReference>
<dbReference type="EMBL" id="BAAAFD010000001">
    <property type="protein sequence ID" value="GAA0851877.1"/>
    <property type="molecule type" value="Genomic_DNA"/>
</dbReference>
<dbReference type="InterPro" id="IPR006683">
    <property type="entry name" value="Thioestr_dom"/>
</dbReference>
<evidence type="ECO:0000256" key="1">
    <source>
        <dbReference type="ARBA" id="ARBA00005953"/>
    </source>
</evidence>
<dbReference type="SUPFAM" id="SSF54637">
    <property type="entry name" value="Thioesterase/thiol ester dehydrase-isomerase"/>
    <property type="match status" value="1"/>
</dbReference>
<evidence type="ECO:0000313" key="4">
    <source>
        <dbReference type="EMBL" id="GAA0851877.1"/>
    </source>
</evidence>
<feature type="domain" description="Thioesterase" evidence="3">
    <location>
        <begin position="20"/>
        <end position="96"/>
    </location>
</feature>
<accession>A0ABN1LC53</accession>
<dbReference type="PANTHER" id="PTHR31793">
    <property type="entry name" value="4-HYDROXYBENZOYL-COA THIOESTERASE FAMILY MEMBER"/>
    <property type="match status" value="1"/>
</dbReference>
<proteinExistence type="inferred from homology"/>